<name>A0ABT7B290_9CYAN</name>
<gene>
    <name evidence="1" type="ORF">PMG25_04180</name>
</gene>
<dbReference type="Proteomes" id="UP001235849">
    <property type="component" value="Unassembled WGS sequence"/>
</dbReference>
<sequence>MLKRIKLMADYECYPLWHMDGEVGDIDPMTLSLSSETRSDLHAWAAMYDDTLDWDDPAQSGFKFPEDADRFERKGLELWQTLQVELSGEYEVVYQSYKLYQVPLNSCHCDRREAFALRVSRFTQASLTRKLRFHVGDSRNAQASLSCPRSGNAKFTGIGEIASFHFVPFAMTYYN</sequence>
<reference evidence="1 2" key="1">
    <citation type="submission" date="2023-01" db="EMBL/GenBank/DDBJ databases">
        <title>Novel diversity within Roseofilum (Cyanobacteria; Desertifilaceae) from marine benthic mats with descriptions of four novel species.</title>
        <authorList>
            <person name="Wang Y."/>
            <person name="Berthold D.E."/>
            <person name="Hu J."/>
            <person name="Lefler F.W."/>
            <person name="Laughinghouse H.D. IV."/>
        </authorList>
    </citation>
    <scope>NUCLEOTIDE SEQUENCE [LARGE SCALE GENOMIC DNA]</scope>
    <source>
        <strain evidence="1 2">BLCC-M114</strain>
    </source>
</reference>
<organism evidence="1 2">
    <name type="scientific">Roseofilum capinflatum BLCC-M114</name>
    <dbReference type="NCBI Taxonomy" id="3022440"/>
    <lineage>
        <taxon>Bacteria</taxon>
        <taxon>Bacillati</taxon>
        <taxon>Cyanobacteriota</taxon>
        <taxon>Cyanophyceae</taxon>
        <taxon>Desertifilales</taxon>
        <taxon>Desertifilaceae</taxon>
        <taxon>Roseofilum</taxon>
        <taxon>Roseofilum capinflatum</taxon>
    </lineage>
</organism>
<proteinExistence type="predicted"/>
<evidence type="ECO:0000313" key="2">
    <source>
        <dbReference type="Proteomes" id="UP001235849"/>
    </source>
</evidence>
<comment type="caution">
    <text evidence="1">The sequence shown here is derived from an EMBL/GenBank/DDBJ whole genome shotgun (WGS) entry which is preliminary data.</text>
</comment>
<dbReference type="RefSeq" id="WP_283765655.1">
    <property type="nucleotide sequence ID" value="NZ_JAQOSO010000017.1"/>
</dbReference>
<evidence type="ECO:0000313" key="1">
    <source>
        <dbReference type="EMBL" id="MDJ1173283.1"/>
    </source>
</evidence>
<dbReference type="EMBL" id="JAQOSO010000017">
    <property type="protein sequence ID" value="MDJ1173283.1"/>
    <property type="molecule type" value="Genomic_DNA"/>
</dbReference>
<accession>A0ABT7B290</accession>
<keyword evidence="2" id="KW-1185">Reference proteome</keyword>
<protein>
    <submittedName>
        <fullName evidence="1">Uncharacterized protein</fullName>
    </submittedName>
</protein>